<protein>
    <recommendedName>
        <fullName evidence="4">TM2 domain-containing protein</fullName>
    </recommendedName>
</protein>
<keyword evidence="3" id="KW-1185">Reference proteome</keyword>
<organism evidence="2 3">
    <name type="scientific">Microvenator marinus</name>
    <dbReference type="NCBI Taxonomy" id="2600177"/>
    <lineage>
        <taxon>Bacteria</taxon>
        <taxon>Deltaproteobacteria</taxon>
        <taxon>Bradymonadales</taxon>
        <taxon>Microvenatoraceae</taxon>
        <taxon>Microvenator</taxon>
    </lineage>
</organism>
<evidence type="ECO:0008006" key="4">
    <source>
        <dbReference type="Google" id="ProtNLM"/>
    </source>
</evidence>
<sequence length="62" mass="7067">MALLLSLILCGTGQMYNGEVSKGIMMMVLCFLLWFVLLGWVVHIWSIVDAVVVAERLNRQQR</sequence>
<reference evidence="2 3" key="1">
    <citation type="submission" date="2019-08" db="EMBL/GenBank/DDBJ databases">
        <authorList>
            <person name="Liang Q."/>
        </authorList>
    </citation>
    <scope>NUCLEOTIDE SEQUENCE [LARGE SCALE GENOMIC DNA]</scope>
    <source>
        <strain evidence="2 3">V1718</strain>
    </source>
</reference>
<accession>A0A5B8XYI8</accession>
<feature type="transmembrane region" description="Helical" evidence="1">
    <location>
        <begin position="25"/>
        <end position="54"/>
    </location>
</feature>
<evidence type="ECO:0000256" key="1">
    <source>
        <dbReference type="SAM" id="Phobius"/>
    </source>
</evidence>
<dbReference type="AlphaFoldDB" id="A0A5B8XYI8"/>
<dbReference type="Proteomes" id="UP000321595">
    <property type="component" value="Chromosome"/>
</dbReference>
<keyword evidence="1" id="KW-0472">Membrane</keyword>
<keyword evidence="1" id="KW-1133">Transmembrane helix</keyword>
<evidence type="ECO:0000313" key="2">
    <source>
        <dbReference type="EMBL" id="QED30301.1"/>
    </source>
</evidence>
<name>A0A5B8XYI8_9DELT</name>
<gene>
    <name evidence="2" type="ORF">FRD01_06445</name>
</gene>
<dbReference type="KEGG" id="bbae:FRD01_06445"/>
<evidence type="ECO:0000313" key="3">
    <source>
        <dbReference type="Proteomes" id="UP000321595"/>
    </source>
</evidence>
<dbReference type="EMBL" id="CP042467">
    <property type="protein sequence ID" value="QED30301.1"/>
    <property type="molecule type" value="Genomic_DNA"/>
</dbReference>
<keyword evidence="1" id="KW-0812">Transmembrane</keyword>
<proteinExistence type="predicted"/>